<sequence length="303" mass="33880">MRKISEQRRLVETEGVEHAVVRGRIGRWHFENMPRLQKVLYGMLKMSGTEGFGRRHAMEVQVVEVEFEFDNLPGAFDGYRVLFLSDFHIDGLPELAEIVLEAAGKVEYDLCVLGGDYSFDHHEECDEAKGLMRQVGGVLAERSRVVGVMGNHDRYSMGEVLAECGVEMLLNESVRVERGGEAIWVAGVDDYHYFGAHDFDMADEGIEEGAFKVMVCHTPEGWREAAKRGYSLFLAGHTHGGQVCLPGGVMLVRGATVRRGMLRGAWRDGEMAGYTSRGVGVSGIPVRHWCRPEMTVLTMRRGR</sequence>
<dbReference type="Gene3D" id="3.60.21.10">
    <property type="match status" value="1"/>
</dbReference>
<dbReference type="InterPro" id="IPR029052">
    <property type="entry name" value="Metallo-depent_PP-like"/>
</dbReference>
<evidence type="ECO:0000313" key="4">
    <source>
        <dbReference type="EMBL" id="AQT69290.1"/>
    </source>
</evidence>
<evidence type="ECO:0000256" key="2">
    <source>
        <dbReference type="ARBA" id="ARBA00022801"/>
    </source>
</evidence>
<dbReference type="GO" id="GO:0008758">
    <property type="term" value="F:UDP-2,3-diacylglucosamine hydrolase activity"/>
    <property type="evidence" value="ECO:0007669"/>
    <property type="project" value="TreeGrafter"/>
</dbReference>
<proteinExistence type="predicted"/>
<dbReference type="InterPro" id="IPR051158">
    <property type="entry name" value="Metallophosphoesterase_sf"/>
</dbReference>
<dbReference type="AlphaFoldDB" id="A0A1U9NNV0"/>
<dbReference type="RefSeq" id="WP_146662970.1">
    <property type="nucleotide sequence ID" value="NZ_CP019791.1"/>
</dbReference>
<keyword evidence="5" id="KW-1185">Reference proteome</keyword>
<dbReference type="PANTHER" id="PTHR31302:SF31">
    <property type="entry name" value="PHOSPHODIESTERASE YAEI"/>
    <property type="match status" value="1"/>
</dbReference>
<protein>
    <submittedName>
        <fullName evidence="4">Phosphodiesterase YaeI</fullName>
    </submittedName>
</protein>
<evidence type="ECO:0000256" key="1">
    <source>
        <dbReference type="ARBA" id="ARBA00022723"/>
    </source>
</evidence>
<dbReference type="GO" id="GO:0046872">
    <property type="term" value="F:metal ion binding"/>
    <property type="evidence" value="ECO:0007669"/>
    <property type="project" value="UniProtKB-KW"/>
</dbReference>
<dbReference type="KEGG" id="alus:STSP2_02479"/>
<dbReference type="SUPFAM" id="SSF56300">
    <property type="entry name" value="Metallo-dependent phosphatases"/>
    <property type="match status" value="1"/>
</dbReference>
<reference evidence="5" key="1">
    <citation type="submission" date="2017-02" db="EMBL/GenBank/DDBJ databases">
        <title>Comparative genomics and description of representatives of a novel lineage of planctomycetes thriving in anoxic sediments.</title>
        <authorList>
            <person name="Spring S."/>
            <person name="Bunk B."/>
            <person name="Sproer C."/>
        </authorList>
    </citation>
    <scope>NUCLEOTIDE SEQUENCE [LARGE SCALE GENOMIC DNA]</scope>
    <source>
        <strain evidence="5">ST-NAGAB-D1</strain>
    </source>
</reference>
<dbReference type="PANTHER" id="PTHR31302">
    <property type="entry name" value="TRANSMEMBRANE PROTEIN WITH METALLOPHOSPHOESTERASE DOMAIN-RELATED"/>
    <property type="match status" value="1"/>
</dbReference>
<evidence type="ECO:0000259" key="3">
    <source>
        <dbReference type="Pfam" id="PF00149"/>
    </source>
</evidence>
<feature type="domain" description="Calcineurin-like phosphoesterase" evidence="3">
    <location>
        <begin position="80"/>
        <end position="239"/>
    </location>
</feature>
<accession>A0A1U9NNV0</accession>
<dbReference type="Proteomes" id="UP000189674">
    <property type="component" value="Chromosome"/>
</dbReference>
<keyword evidence="1" id="KW-0479">Metal-binding</keyword>
<dbReference type="GO" id="GO:0016020">
    <property type="term" value="C:membrane"/>
    <property type="evidence" value="ECO:0007669"/>
    <property type="project" value="GOC"/>
</dbReference>
<organism evidence="4 5">
    <name type="scientific">Anaerohalosphaera lusitana</name>
    <dbReference type="NCBI Taxonomy" id="1936003"/>
    <lineage>
        <taxon>Bacteria</taxon>
        <taxon>Pseudomonadati</taxon>
        <taxon>Planctomycetota</taxon>
        <taxon>Phycisphaerae</taxon>
        <taxon>Sedimentisphaerales</taxon>
        <taxon>Anaerohalosphaeraceae</taxon>
        <taxon>Anaerohalosphaera</taxon>
    </lineage>
</organism>
<evidence type="ECO:0000313" key="5">
    <source>
        <dbReference type="Proteomes" id="UP000189674"/>
    </source>
</evidence>
<name>A0A1U9NNV0_9BACT</name>
<dbReference type="EMBL" id="CP019791">
    <property type="protein sequence ID" value="AQT69290.1"/>
    <property type="molecule type" value="Genomic_DNA"/>
</dbReference>
<dbReference type="Pfam" id="PF00149">
    <property type="entry name" value="Metallophos"/>
    <property type="match status" value="1"/>
</dbReference>
<dbReference type="OrthoDB" id="9780884at2"/>
<keyword evidence="2" id="KW-0378">Hydrolase</keyword>
<dbReference type="GO" id="GO:0009245">
    <property type="term" value="P:lipid A biosynthetic process"/>
    <property type="evidence" value="ECO:0007669"/>
    <property type="project" value="TreeGrafter"/>
</dbReference>
<gene>
    <name evidence="4" type="ORF">STSP2_02479</name>
</gene>
<dbReference type="InterPro" id="IPR004843">
    <property type="entry name" value="Calcineurin-like_PHP"/>
</dbReference>